<dbReference type="Proteomes" id="UP001056819">
    <property type="component" value="Chromosome"/>
</dbReference>
<organism evidence="2 3">
    <name type="scientific">Conchiformibius steedae DSM 2580</name>
    <dbReference type="NCBI Taxonomy" id="1121352"/>
    <lineage>
        <taxon>Bacteria</taxon>
        <taxon>Pseudomonadati</taxon>
        <taxon>Pseudomonadota</taxon>
        <taxon>Betaproteobacteria</taxon>
        <taxon>Neisseriales</taxon>
        <taxon>Neisseriaceae</taxon>
        <taxon>Conchiformibius</taxon>
    </lineage>
</organism>
<dbReference type="AlphaFoldDB" id="A0AAE9HU26"/>
<dbReference type="Gene3D" id="3.10.450.50">
    <property type="match status" value="1"/>
</dbReference>
<evidence type="ECO:0000259" key="1">
    <source>
        <dbReference type="Pfam" id="PF08332"/>
    </source>
</evidence>
<dbReference type="Pfam" id="PF08332">
    <property type="entry name" value="CaMKII_AD"/>
    <property type="match status" value="1"/>
</dbReference>
<name>A0AAE9HU26_9NEIS</name>
<accession>A0AAE9HU26</accession>
<dbReference type="GO" id="GO:0004683">
    <property type="term" value="F:calcium/calmodulin-dependent protein kinase activity"/>
    <property type="evidence" value="ECO:0007669"/>
    <property type="project" value="InterPro"/>
</dbReference>
<proteinExistence type="predicted"/>
<evidence type="ECO:0000313" key="3">
    <source>
        <dbReference type="Proteomes" id="UP001056819"/>
    </source>
</evidence>
<gene>
    <name evidence="2" type="ORF">LNQ82_05565</name>
</gene>
<protein>
    <submittedName>
        <fullName evidence="2">DUF4440 domain-containing protein</fullName>
    </submittedName>
</protein>
<evidence type="ECO:0000313" key="2">
    <source>
        <dbReference type="EMBL" id="URD66708.1"/>
    </source>
</evidence>
<dbReference type="PROSITE" id="PS51257">
    <property type="entry name" value="PROKAR_LIPOPROTEIN"/>
    <property type="match status" value="1"/>
</dbReference>
<reference evidence="2" key="1">
    <citation type="submission" date="2022-05" db="EMBL/GenBank/DDBJ databases">
        <title>Alysiella filiformis genome sequencing.</title>
        <authorList>
            <person name="Viehboeck T."/>
        </authorList>
    </citation>
    <scope>NUCLEOTIDE SEQUENCE</scope>
    <source>
        <strain evidence="2">DSM 2580</strain>
    </source>
</reference>
<dbReference type="GO" id="GO:0005516">
    <property type="term" value="F:calmodulin binding"/>
    <property type="evidence" value="ECO:0007669"/>
    <property type="project" value="InterPro"/>
</dbReference>
<dbReference type="InterPro" id="IPR032710">
    <property type="entry name" value="NTF2-like_dom_sf"/>
</dbReference>
<sequence length="244" mass="25600">MDIKTIALMASVLALAACGNGEKRKQEREKKAEKAAAEQSQHTNNYACHSITDDEVAALFDRWNNALKTGKPANVVATYAKDSVLLPTLSDKVRYSPAEKEDYFVHFLEKSPVGEINERHIQIGCNTAFDAGVYTFTFGKTGEKATGRYSYTYKWDGKDWLITSHHSSLMPEAQAAKTAAAVAAAKAQAAAVPAAPASAPIAPVAHPATAAATPAQQQQAAAAMASAPIAPVAAPAPASAPAAH</sequence>
<feature type="domain" description="Calcium/calmodulin-dependent protein kinase II association-domain" evidence="1">
    <location>
        <begin position="54"/>
        <end position="171"/>
    </location>
</feature>
<dbReference type="InterPro" id="IPR013543">
    <property type="entry name" value="Ca/CaM-dep_prot_kinase-assoc"/>
</dbReference>
<dbReference type="EMBL" id="CP097501">
    <property type="protein sequence ID" value="URD66708.1"/>
    <property type="molecule type" value="Genomic_DNA"/>
</dbReference>
<dbReference type="RefSeq" id="WP_084481898.1">
    <property type="nucleotide sequence ID" value="NZ_CP097501.1"/>
</dbReference>
<dbReference type="SUPFAM" id="SSF54427">
    <property type="entry name" value="NTF2-like"/>
    <property type="match status" value="1"/>
</dbReference>